<keyword evidence="3" id="KW-1185">Reference proteome</keyword>
<evidence type="ECO:0000313" key="2">
    <source>
        <dbReference type="EMBL" id="QXO18876.1"/>
    </source>
</evidence>
<dbReference type="EMBL" id="CP076643">
    <property type="protein sequence ID" value="QXO18876.1"/>
    <property type="molecule type" value="Genomic_DNA"/>
</dbReference>
<dbReference type="Proteomes" id="UP000694232">
    <property type="component" value="Chromosome 1"/>
</dbReference>
<accession>A0A975UD43</accession>
<name>A0A975UD43_9VIBR</name>
<dbReference type="PIRSF" id="PIRSF028063">
    <property type="entry name" value="UCP028063"/>
    <property type="match status" value="1"/>
</dbReference>
<evidence type="ECO:0000313" key="3">
    <source>
        <dbReference type="Proteomes" id="UP000694232"/>
    </source>
</evidence>
<dbReference type="InterPro" id="IPR014538">
    <property type="entry name" value="UCP028063_topo_Znf"/>
</dbReference>
<proteinExistence type="predicted"/>
<feature type="domain" description="DUF2726" evidence="1">
    <location>
        <begin position="38"/>
        <end position="158"/>
    </location>
</feature>
<evidence type="ECO:0000259" key="1">
    <source>
        <dbReference type="Pfam" id="PF10881"/>
    </source>
</evidence>
<dbReference type="Pfam" id="PF10881">
    <property type="entry name" value="DUF2726"/>
    <property type="match status" value="1"/>
</dbReference>
<organism evidence="2 3">
    <name type="scientific">Vibrio ostreae</name>
    <dbReference type="NCBI Taxonomy" id="2841925"/>
    <lineage>
        <taxon>Bacteria</taxon>
        <taxon>Pseudomonadati</taxon>
        <taxon>Pseudomonadota</taxon>
        <taxon>Gammaproteobacteria</taxon>
        <taxon>Vibrionales</taxon>
        <taxon>Vibrionaceae</taxon>
        <taxon>Vibrio</taxon>
    </lineage>
</organism>
<gene>
    <name evidence="2" type="ORF">KNV97_11695</name>
</gene>
<dbReference type="AlphaFoldDB" id="A0A975UD43"/>
<protein>
    <submittedName>
        <fullName evidence="2">DUF2726 domain-containing protein</fullName>
    </submittedName>
</protein>
<dbReference type="KEGG" id="vos:KNV97_11695"/>
<dbReference type="InterPro" id="IPR024402">
    <property type="entry name" value="DUF2726"/>
</dbReference>
<reference evidence="2" key="1">
    <citation type="submission" date="2021-06" db="EMBL/GenBank/DDBJ databases">
        <title>Vibrio nov. sp., novel gut bacterium isolated from Yellow Sea oyster.</title>
        <authorList>
            <person name="Muhammad N."/>
            <person name="Nguyen T.H."/>
            <person name="Lee Y.-J."/>
            <person name="Ko J."/>
            <person name="Kim S.-G."/>
        </authorList>
    </citation>
    <scope>NUCLEOTIDE SEQUENCE</scope>
    <source>
        <strain evidence="2">OG9-811</strain>
    </source>
</reference>
<dbReference type="RefSeq" id="WP_218563180.1">
    <property type="nucleotide sequence ID" value="NZ_CP076643.1"/>
</dbReference>
<sequence length="227" mass="25801">MTNIFIIVALLVVFFVVIQKYVIRHDGSKSYAYRRKGPVLTSAESTFYHALTAAVGEHGIVLTKVSMTQVVTPSKGLNKKQWFIANNRVARSQFNFLVCDARTLEPRVVVELDDGKELTKLKVEREKLLMQVCKTANIPLIGANIRYSYQVGKLRRLLAAHIDLIETDKEVRFCKRCGSPMNIKVASQGEFKGRRFFTCSRQPHCTYTENYNVVFELDDGEDAESLT</sequence>